<comment type="similarity">
    <text evidence="1">Belongs to the ATP-dependent AMP-binding enzyme family.</text>
</comment>
<evidence type="ECO:0000313" key="4">
    <source>
        <dbReference type="EMBL" id="PZG12888.1"/>
    </source>
</evidence>
<feature type="region of interest" description="Disordered" evidence="2">
    <location>
        <begin position="517"/>
        <end position="549"/>
    </location>
</feature>
<protein>
    <submittedName>
        <fullName evidence="4">AMP-dependent synthetase</fullName>
    </submittedName>
</protein>
<evidence type="ECO:0000256" key="2">
    <source>
        <dbReference type="SAM" id="MobiDB-lite"/>
    </source>
</evidence>
<evidence type="ECO:0000256" key="1">
    <source>
        <dbReference type="ARBA" id="ARBA00006432"/>
    </source>
</evidence>
<dbReference type="Gene3D" id="3.40.50.12780">
    <property type="entry name" value="N-terminal domain of ligase-like"/>
    <property type="match status" value="1"/>
</dbReference>
<dbReference type="GO" id="GO:0070566">
    <property type="term" value="F:adenylyltransferase activity"/>
    <property type="evidence" value="ECO:0007669"/>
    <property type="project" value="TreeGrafter"/>
</dbReference>
<dbReference type="PANTHER" id="PTHR22754:SF32">
    <property type="entry name" value="DISCO-INTERACTING PROTEIN 2"/>
    <property type="match status" value="1"/>
</dbReference>
<keyword evidence="5" id="KW-1185">Reference proteome</keyword>
<dbReference type="PROSITE" id="PS00455">
    <property type="entry name" value="AMP_BINDING"/>
    <property type="match status" value="1"/>
</dbReference>
<feature type="domain" description="AMP-dependent synthetase/ligase" evidence="3">
    <location>
        <begin position="24"/>
        <end position="381"/>
    </location>
</feature>
<name>A0A2W2EKN7_9ACTN</name>
<dbReference type="SUPFAM" id="SSF56801">
    <property type="entry name" value="Acetyl-CoA synthetase-like"/>
    <property type="match status" value="1"/>
</dbReference>
<dbReference type="PANTHER" id="PTHR22754">
    <property type="entry name" value="DISCO-INTERACTING PROTEIN 2 DIP2 -RELATED"/>
    <property type="match status" value="1"/>
</dbReference>
<dbReference type="InterPro" id="IPR042099">
    <property type="entry name" value="ANL_N_sf"/>
</dbReference>
<dbReference type="RefSeq" id="WP_111217195.1">
    <property type="nucleotide sequence ID" value="NZ_POTY01000194.1"/>
</dbReference>
<dbReference type="Proteomes" id="UP000248924">
    <property type="component" value="Unassembled WGS sequence"/>
</dbReference>
<dbReference type="InterPro" id="IPR000873">
    <property type="entry name" value="AMP-dep_synth/lig_dom"/>
</dbReference>
<dbReference type="InterPro" id="IPR020845">
    <property type="entry name" value="AMP-binding_CS"/>
</dbReference>
<evidence type="ECO:0000259" key="3">
    <source>
        <dbReference type="Pfam" id="PF00501"/>
    </source>
</evidence>
<gene>
    <name evidence="4" type="ORF">C1I95_24910</name>
</gene>
<dbReference type="InterPro" id="IPR045851">
    <property type="entry name" value="AMP-bd_C_sf"/>
</dbReference>
<dbReference type="GO" id="GO:0005886">
    <property type="term" value="C:plasma membrane"/>
    <property type="evidence" value="ECO:0007669"/>
    <property type="project" value="TreeGrafter"/>
</dbReference>
<reference evidence="4 5" key="1">
    <citation type="submission" date="2018-01" db="EMBL/GenBank/DDBJ databases">
        <title>Draft genome sequence of Jishengella sp. NA12.</title>
        <authorList>
            <person name="Sahin N."/>
            <person name="Ay H."/>
            <person name="Saygin H."/>
        </authorList>
    </citation>
    <scope>NUCLEOTIDE SEQUENCE [LARGE SCALE GENOMIC DNA]</scope>
    <source>
        <strain evidence="4 5">NA12</strain>
    </source>
</reference>
<dbReference type="EMBL" id="POTY01000194">
    <property type="protein sequence ID" value="PZG12888.1"/>
    <property type="molecule type" value="Genomic_DNA"/>
</dbReference>
<dbReference type="OrthoDB" id="3671040at2"/>
<dbReference type="AlphaFoldDB" id="A0A2W2EKN7"/>
<dbReference type="GO" id="GO:0006633">
    <property type="term" value="P:fatty acid biosynthetic process"/>
    <property type="evidence" value="ECO:0007669"/>
    <property type="project" value="TreeGrafter"/>
</dbReference>
<comment type="caution">
    <text evidence="4">The sequence shown here is derived from an EMBL/GenBank/DDBJ whole genome shotgun (WGS) entry which is preliminary data.</text>
</comment>
<accession>A0A2W2EKN7</accession>
<dbReference type="Gene3D" id="3.30.300.30">
    <property type="match status" value="1"/>
</dbReference>
<sequence length="549" mass="56964">MTGLLSWLAAPRADRGIWFSRPDGDWDRWSYARLAGLARGHAAGLAARGVGPGDVVGLVLPSGPEFVGTLFGALLAGATASPLAPPATFGDPDRYAEHLATALAAMRPRLVVVDHGSAPAVTRAAARAGVPTVDVGELPGDAVEASLAEPARLALLQFTSGTTGAVRGVRVPYLALEANVAAIREWLAMTPDDPTASWLPVHHDMGLVGCLLAPIVTGADLWLLTPAEFVRRPTRYLECFGRHGARLTAMPGFGLAHLVRRVRPEQLAGLDLARWRAVIVGAERIQPSTLERFADLLAPYGLRREALLPAYGLAEATLAVTGLPLRTGWRQSPGPDGVPVVGCGGPLAGARVTVTDDDGRPVDDGVVGEIVVGGAGVTDGYADGTAFGDGTVRTGDAGFLRDGDLFVLGRLGDSLKVRGRAVFAEDLDAVLGAALDTPPGRLATVLGLRAGTPTVVVHLEHPRPEWLPRIPGLVLPLVPDATVHVVPVPAGTVPRTTSGKPKRRLLWRRFVDSCTPPGVDTSIPPGVDSSTPPGSVDAAGPVTVGRGSG</sequence>
<organism evidence="4 5">
    <name type="scientific">Micromonospora craterilacus</name>
    <dbReference type="NCBI Taxonomy" id="1655439"/>
    <lineage>
        <taxon>Bacteria</taxon>
        <taxon>Bacillati</taxon>
        <taxon>Actinomycetota</taxon>
        <taxon>Actinomycetes</taxon>
        <taxon>Micromonosporales</taxon>
        <taxon>Micromonosporaceae</taxon>
        <taxon>Micromonospora</taxon>
    </lineage>
</organism>
<proteinExistence type="inferred from homology"/>
<evidence type="ECO:0000313" key="5">
    <source>
        <dbReference type="Proteomes" id="UP000248924"/>
    </source>
</evidence>
<dbReference type="Pfam" id="PF00501">
    <property type="entry name" value="AMP-binding"/>
    <property type="match status" value="1"/>
</dbReference>